<keyword evidence="2" id="KW-1185">Reference proteome</keyword>
<reference evidence="1" key="1">
    <citation type="submission" date="2021-06" db="EMBL/GenBank/DDBJ databases">
        <authorList>
            <person name="Kallberg Y."/>
            <person name="Tangrot J."/>
            <person name="Rosling A."/>
        </authorList>
    </citation>
    <scope>NUCLEOTIDE SEQUENCE</scope>
    <source>
        <strain evidence="1">IL203A</strain>
    </source>
</reference>
<sequence length="93" mass="10578">GTIRRAADKNIPKKKVSNSSSNRTRKCKPTKLHKSTVKLGKIIQMVKRSVTDGDQSIDIEKLSKEIEQINNMHQADIPGLSCKIDEKETLYKW</sequence>
<dbReference type="Proteomes" id="UP000789702">
    <property type="component" value="Unassembled WGS sequence"/>
</dbReference>
<proteinExistence type="predicted"/>
<protein>
    <submittedName>
        <fullName evidence="1">4745_t:CDS:1</fullName>
    </submittedName>
</protein>
<evidence type="ECO:0000313" key="2">
    <source>
        <dbReference type="Proteomes" id="UP000789702"/>
    </source>
</evidence>
<name>A0ACA9NXR3_9GLOM</name>
<comment type="caution">
    <text evidence="1">The sequence shown here is derived from an EMBL/GenBank/DDBJ whole genome shotgun (WGS) entry which is preliminary data.</text>
</comment>
<feature type="non-terminal residue" evidence="1">
    <location>
        <position position="93"/>
    </location>
</feature>
<evidence type="ECO:0000313" key="1">
    <source>
        <dbReference type="EMBL" id="CAG8682680.1"/>
    </source>
</evidence>
<feature type="non-terminal residue" evidence="1">
    <location>
        <position position="1"/>
    </location>
</feature>
<organism evidence="1 2">
    <name type="scientific">Dentiscutata heterogama</name>
    <dbReference type="NCBI Taxonomy" id="1316150"/>
    <lineage>
        <taxon>Eukaryota</taxon>
        <taxon>Fungi</taxon>
        <taxon>Fungi incertae sedis</taxon>
        <taxon>Mucoromycota</taxon>
        <taxon>Glomeromycotina</taxon>
        <taxon>Glomeromycetes</taxon>
        <taxon>Diversisporales</taxon>
        <taxon>Gigasporaceae</taxon>
        <taxon>Dentiscutata</taxon>
    </lineage>
</organism>
<gene>
    <name evidence="1" type="ORF">DHETER_LOCUS10740</name>
</gene>
<accession>A0ACA9NXR3</accession>
<dbReference type="EMBL" id="CAJVPU010021779">
    <property type="protein sequence ID" value="CAG8682680.1"/>
    <property type="molecule type" value="Genomic_DNA"/>
</dbReference>